<dbReference type="OrthoDB" id="9050469at2759"/>
<evidence type="ECO:0000313" key="2">
    <source>
        <dbReference type="Proteomes" id="UP001142489"/>
    </source>
</evidence>
<organism evidence="1 2">
    <name type="scientific">Phrynocephalus forsythii</name>
    <dbReference type="NCBI Taxonomy" id="171643"/>
    <lineage>
        <taxon>Eukaryota</taxon>
        <taxon>Metazoa</taxon>
        <taxon>Chordata</taxon>
        <taxon>Craniata</taxon>
        <taxon>Vertebrata</taxon>
        <taxon>Euteleostomi</taxon>
        <taxon>Lepidosauria</taxon>
        <taxon>Squamata</taxon>
        <taxon>Bifurcata</taxon>
        <taxon>Unidentata</taxon>
        <taxon>Episquamata</taxon>
        <taxon>Toxicofera</taxon>
        <taxon>Iguania</taxon>
        <taxon>Acrodonta</taxon>
        <taxon>Agamidae</taxon>
        <taxon>Agaminae</taxon>
        <taxon>Phrynocephalus</taxon>
    </lineage>
</organism>
<keyword evidence="2" id="KW-1185">Reference proteome</keyword>
<name>A0A9Q0XQN7_9SAUR</name>
<gene>
    <name evidence="1" type="ORF">JRQ81_017591</name>
</gene>
<proteinExistence type="predicted"/>
<protein>
    <submittedName>
        <fullName evidence="1">Uncharacterized protein</fullName>
    </submittedName>
</protein>
<sequence>MMTEMDRASSFLRSWIIPEEKETDLIEQGTILANVLGIENEDMEGELDQVFRVNSSYARRNKIPHEVQVKFVKRMMKDKILKIFRDEPIVYGQTELVVLKQVSWRVREMRKQYHFLSNKLNENRKKLQVADTTVYFSQLGCKKI</sequence>
<accession>A0A9Q0XQN7</accession>
<evidence type="ECO:0000313" key="1">
    <source>
        <dbReference type="EMBL" id="KAJ7324571.1"/>
    </source>
</evidence>
<dbReference type="Proteomes" id="UP001142489">
    <property type="component" value="Unassembled WGS sequence"/>
</dbReference>
<dbReference type="AlphaFoldDB" id="A0A9Q0XQN7"/>
<reference evidence="1" key="1">
    <citation type="journal article" date="2023" name="DNA Res.">
        <title>Chromosome-level genome assembly of Phrynocephalus forsythii using third-generation DNA sequencing and Hi-C analysis.</title>
        <authorList>
            <person name="Qi Y."/>
            <person name="Zhao W."/>
            <person name="Zhao Y."/>
            <person name="Niu C."/>
            <person name="Cao S."/>
            <person name="Zhang Y."/>
        </authorList>
    </citation>
    <scope>NUCLEOTIDE SEQUENCE</scope>
    <source>
        <tissue evidence="1">Muscle</tissue>
    </source>
</reference>
<dbReference type="Gene3D" id="3.30.70.1820">
    <property type="entry name" value="L1 transposable element, RRM domain"/>
    <property type="match status" value="1"/>
</dbReference>
<dbReference type="EMBL" id="JAPFRF010000008">
    <property type="protein sequence ID" value="KAJ7324571.1"/>
    <property type="molecule type" value="Genomic_DNA"/>
</dbReference>
<comment type="caution">
    <text evidence="1">The sequence shown here is derived from an EMBL/GenBank/DDBJ whole genome shotgun (WGS) entry which is preliminary data.</text>
</comment>